<keyword evidence="7 8" id="KW-0520">NAD</keyword>
<feature type="binding site" evidence="7">
    <location>
        <position position="143"/>
    </location>
    <ligand>
        <name>NADPH</name>
        <dbReference type="ChEBI" id="CHEBI:57783"/>
    </ligand>
</feature>
<proteinExistence type="inferred from homology"/>
<dbReference type="Pfam" id="PF01210">
    <property type="entry name" value="NAD_Gly3P_dh_N"/>
    <property type="match status" value="1"/>
</dbReference>
<dbReference type="Gene3D" id="1.10.1040.10">
    <property type="entry name" value="N-(1-d-carboxylethyl)-l-norvaline Dehydrogenase, domain 2"/>
    <property type="match status" value="1"/>
</dbReference>
<accession>A0ABS7DJT4</accession>
<evidence type="ECO:0000256" key="8">
    <source>
        <dbReference type="RuleBase" id="RU000437"/>
    </source>
</evidence>
<dbReference type="SUPFAM" id="SSF48179">
    <property type="entry name" value="6-phosphogluconate dehydrogenase C-terminal domain-like"/>
    <property type="match status" value="1"/>
</dbReference>
<dbReference type="InterPro" id="IPR036291">
    <property type="entry name" value="NAD(P)-bd_dom_sf"/>
</dbReference>
<keyword evidence="4 7" id="KW-0443">Lipid metabolism</keyword>
<keyword evidence="5 7" id="KW-0594">Phospholipid biosynthesis</keyword>
<evidence type="ECO:0000256" key="3">
    <source>
        <dbReference type="ARBA" id="ARBA00023002"/>
    </source>
</evidence>
<keyword evidence="7" id="KW-0963">Cytoplasm</keyword>
<evidence type="ECO:0000313" key="13">
    <source>
        <dbReference type="Proteomes" id="UP000731465"/>
    </source>
</evidence>
<dbReference type="GO" id="GO:0047952">
    <property type="term" value="F:glycerol-3-phosphate dehydrogenase [NAD(P)+] activity"/>
    <property type="evidence" value="ECO:0007669"/>
    <property type="project" value="UniProtKB-EC"/>
</dbReference>
<dbReference type="InterPro" id="IPR011128">
    <property type="entry name" value="G3P_DH_NAD-dep_N"/>
</dbReference>
<organism evidence="12 13">
    <name type="scientific">Succinivibrio faecicola</name>
    <dbReference type="NCBI Taxonomy" id="2820300"/>
    <lineage>
        <taxon>Bacteria</taxon>
        <taxon>Pseudomonadati</taxon>
        <taxon>Pseudomonadota</taxon>
        <taxon>Gammaproteobacteria</taxon>
        <taxon>Aeromonadales</taxon>
        <taxon>Succinivibrionaceae</taxon>
        <taxon>Succinivibrio</taxon>
    </lineage>
</organism>
<sequence length="334" mass="36096">MAEFMYDLTVIGAGSYGTALAISTASKGLKVMLWTRREETAKIMQHDRVNQKYLPSIAFPETLTVSSDLNHCINASKTVLVVVPSHTFADVLVSIKPYLTPEHRLAWATKGLDKDSGRLLSDIASQILSDKIPMAALSGPTFAMELAKGLPTAIAVAGTDSDFIKEFCELMHTKTFRIYESDDLVGLQLGGGIKNVIAIGAGLSDGLGYGANARTALITRGLAEMTRLGEALGSSQKAFMGLSGLGDLILTCTDNQSRNRRFGYYLGQGMSVEKALEKIEQVVEGYTMSKVVVDLCEKFNVQMPICQEVYKVIYEGKNGQAAAMSLLGRSLKSE</sequence>
<evidence type="ECO:0000256" key="6">
    <source>
        <dbReference type="ARBA" id="ARBA00023264"/>
    </source>
</evidence>
<feature type="binding site" evidence="7">
    <location>
        <position position="258"/>
    </location>
    <ligand>
        <name>sn-glycerol 3-phosphate</name>
        <dbReference type="ChEBI" id="CHEBI:57597"/>
    </ligand>
</feature>
<feature type="domain" description="Glycerol-3-phosphate dehydrogenase NAD-dependent C-terminal" evidence="11">
    <location>
        <begin position="183"/>
        <end position="322"/>
    </location>
</feature>
<evidence type="ECO:0000256" key="7">
    <source>
        <dbReference type="HAMAP-Rule" id="MF_00394"/>
    </source>
</evidence>
<feature type="binding site" evidence="7">
    <location>
        <position position="16"/>
    </location>
    <ligand>
        <name>NADPH</name>
        <dbReference type="ChEBI" id="CHEBI:57783"/>
    </ligand>
</feature>
<feature type="binding site" evidence="7">
    <location>
        <position position="194"/>
    </location>
    <ligand>
        <name>sn-glycerol 3-phosphate</name>
        <dbReference type="ChEBI" id="CHEBI:57597"/>
    </ligand>
</feature>
<evidence type="ECO:0000256" key="2">
    <source>
        <dbReference type="ARBA" id="ARBA00022516"/>
    </source>
</evidence>
<dbReference type="HAMAP" id="MF_00394">
    <property type="entry name" value="NAD_Glyc3P_dehydrog"/>
    <property type="match status" value="1"/>
</dbReference>
<feature type="binding site" evidence="7">
    <location>
        <position position="141"/>
    </location>
    <ligand>
        <name>sn-glycerol 3-phosphate</name>
        <dbReference type="ChEBI" id="CHEBI:57597"/>
    </ligand>
</feature>
<feature type="binding site" evidence="7">
    <location>
        <position position="257"/>
    </location>
    <ligand>
        <name>sn-glycerol 3-phosphate</name>
        <dbReference type="ChEBI" id="CHEBI:57597"/>
    </ligand>
</feature>
<keyword evidence="7" id="KW-0547">Nucleotide-binding</keyword>
<dbReference type="PANTHER" id="PTHR11728:SF1">
    <property type="entry name" value="GLYCEROL-3-PHOSPHATE DEHYDROGENASE [NAD(+)] 2, CHLOROPLASTIC"/>
    <property type="match status" value="1"/>
</dbReference>
<keyword evidence="6 7" id="KW-1208">Phospholipid metabolism</keyword>
<feature type="binding site" evidence="7">
    <location>
        <position position="139"/>
    </location>
    <ligand>
        <name>sn-glycerol 3-phosphate</name>
        <dbReference type="ChEBI" id="CHEBI:57597"/>
    </ligand>
</feature>
<dbReference type="InterPro" id="IPR013328">
    <property type="entry name" value="6PGD_dom2"/>
</dbReference>
<keyword evidence="7" id="KW-0521">NADP</keyword>
<feature type="binding site" evidence="7">
    <location>
        <position position="258"/>
    </location>
    <ligand>
        <name>NADPH</name>
        <dbReference type="ChEBI" id="CHEBI:57783"/>
    </ligand>
</feature>
<feature type="binding site" evidence="7">
    <location>
        <position position="284"/>
    </location>
    <ligand>
        <name>NADPH</name>
        <dbReference type="ChEBI" id="CHEBI:57783"/>
    </ligand>
</feature>
<keyword evidence="3 7" id="KW-0560">Oxidoreductase</keyword>
<dbReference type="SUPFAM" id="SSF51735">
    <property type="entry name" value="NAD(P)-binding Rossmann-fold domains"/>
    <property type="match status" value="1"/>
</dbReference>
<feature type="binding site" evidence="7">
    <location>
        <position position="15"/>
    </location>
    <ligand>
        <name>NADPH</name>
        <dbReference type="ChEBI" id="CHEBI:57783"/>
    </ligand>
</feature>
<evidence type="ECO:0000256" key="1">
    <source>
        <dbReference type="ARBA" id="ARBA00011009"/>
    </source>
</evidence>
<dbReference type="Pfam" id="PF07479">
    <property type="entry name" value="NAD_Gly3P_dh_C"/>
    <property type="match status" value="1"/>
</dbReference>
<dbReference type="NCBIfam" id="NF000940">
    <property type="entry name" value="PRK00094.1-2"/>
    <property type="match status" value="1"/>
</dbReference>
<feature type="binding site" evidence="7">
    <location>
        <position position="259"/>
    </location>
    <ligand>
        <name>sn-glycerol 3-phosphate</name>
        <dbReference type="ChEBI" id="CHEBI:57597"/>
    </ligand>
</feature>
<feature type="active site" description="Proton acceptor" evidence="7">
    <location>
        <position position="194"/>
    </location>
</feature>
<comment type="pathway">
    <text evidence="7">Membrane lipid metabolism; glycerophospholipid metabolism.</text>
</comment>
<dbReference type="EC" id="1.1.1.94" evidence="7"/>
<dbReference type="InterPro" id="IPR008927">
    <property type="entry name" value="6-PGluconate_DH-like_C_sf"/>
</dbReference>
<feature type="binding site" evidence="7">
    <location>
        <position position="247"/>
    </location>
    <ligand>
        <name>sn-glycerol 3-phosphate</name>
        <dbReference type="ChEBI" id="CHEBI:57597"/>
    </ligand>
</feature>
<feature type="binding site" evidence="7">
    <location>
        <position position="37"/>
    </location>
    <ligand>
        <name>NADPH</name>
        <dbReference type="ChEBI" id="CHEBI:57783"/>
    </ligand>
</feature>
<feature type="binding site" evidence="7">
    <location>
        <position position="53"/>
    </location>
    <ligand>
        <name>NADPH</name>
        <dbReference type="ChEBI" id="CHEBI:57783"/>
    </ligand>
</feature>
<dbReference type="Gene3D" id="3.40.50.720">
    <property type="entry name" value="NAD(P)-binding Rossmann-like Domain"/>
    <property type="match status" value="1"/>
</dbReference>
<dbReference type="PRINTS" id="PR00077">
    <property type="entry name" value="GPDHDRGNASE"/>
</dbReference>
<feature type="domain" description="Glycerol-3-phosphate dehydrogenase NAD-dependent N-terminal" evidence="10">
    <location>
        <begin position="8"/>
        <end position="162"/>
    </location>
</feature>
<comment type="similarity">
    <text evidence="1 7 8">Belongs to the NAD-dependent glycerol-3-phosphate dehydrogenase family.</text>
</comment>
<dbReference type="InterPro" id="IPR006168">
    <property type="entry name" value="G3P_DH_NAD-dep"/>
</dbReference>
<feature type="binding site" evidence="7">
    <location>
        <position position="36"/>
    </location>
    <ligand>
        <name>NADPH</name>
        <dbReference type="ChEBI" id="CHEBI:57783"/>
    </ligand>
</feature>
<dbReference type="NCBIfam" id="NF000939">
    <property type="entry name" value="PRK00094.1-1"/>
    <property type="match status" value="1"/>
</dbReference>
<dbReference type="RefSeq" id="WP_219938036.1">
    <property type="nucleotide sequence ID" value="NZ_JAGFNY010000031.1"/>
</dbReference>
<protein>
    <recommendedName>
        <fullName evidence="7">Glycerol-3-phosphate dehydrogenase [NAD(P)+]</fullName>
        <ecNumber evidence="7">1.1.1.94</ecNumber>
    </recommendedName>
    <alternativeName>
        <fullName evidence="7">NAD(P)(+)-dependent glycerol-3-phosphate dehydrogenase</fullName>
    </alternativeName>
    <alternativeName>
        <fullName evidence="7">NAD(P)H-dependent dihydroxyacetone-phosphate reductase</fullName>
    </alternativeName>
</protein>
<feature type="binding site" evidence="7">
    <location>
        <position position="110"/>
    </location>
    <ligand>
        <name>NADPH</name>
        <dbReference type="ChEBI" id="CHEBI:57783"/>
    </ligand>
</feature>
<evidence type="ECO:0000256" key="4">
    <source>
        <dbReference type="ARBA" id="ARBA00023098"/>
    </source>
</evidence>
<keyword evidence="13" id="KW-1185">Reference proteome</keyword>
<evidence type="ECO:0000256" key="5">
    <source>
        <dbReference type="ARBA" id="ARBA00023209"/>
    </source>
</evidence>
<evidence type="ECO:0000259" key="11">
    <source>
        <dbReference type="Pfam" id="PF07479"/>
    </source>
</evidence>
<name>A0ABS7DJT4_9GAMM</name>
<dbReference type="NCBIfam" id="NF000942">
    <property type="entry name" value="PRK00094.1-4"/>
    <property type="match status" value="1"/>
</dbReference>
<keyword evidence="2 7" id="KW-0444">Lipid biosynthesis</keyword>
<evidence type="ECO:0000256" key="9">
    <source>
        <dbReference type="RuleBase" id="RU000439"/>
    </source>
</evidence>
<evidence type="ECO:0000313" key="12">
    <source>
        <dbReference type="EMBL" id="MBW7570811.1"/>
    </source>
</evidence>
<comment type="function">
    <text evidence="7">Catalyzes the reduction of the glycolytic intermediate dihydroxyacetone phosphate (DHAP) to sn-glycerol 3-phosphate (G3P), the key precursor for phospholipid synthesis.</text>
</comment>
<reference evidence="12 13" key="1">
    <citation type="submission" date="2021-03" db="EMBL/GenBank/DDBJ databases">
        <title>Succinivibrio sp. nov. isolated from feces of cow.</title>
        <authorList>
            <person name="Choi J.-Y."/>
        </authorList>
    </citation>
    <scope>NUCLEOTIDE SEQUENCE [LARGE SCALE GENOMIC DNA]</scope>
    <source>
        <strain evidence="12 13">AGMB01872</strain>
    </source>
</reference>
<evidence type="ECO:0000259" key="10">
    <source>
        <dbReference type="Pfam" id="PF01210"/>
    </source>
</evidence>
<feature type="binding site" evidence="7">
    <location>
        <position position="110"/>
    </location>
    <ligand>
        <name>sn-glycerol 3-phosphate</name>
        <dbReference type="ChEBI" id="CHEBI:57597"/>
    </ligand>
</feature>
<dbReference type="InterPro" id="IPR006109">
    <property type="entry name" value="G3P_DH_NAD-dep_C"/>
</dbReference>
<comment type="catalytic activity">
    <reaction evidence="7">
        <text>sn-glycerol 3-phosphate + NAD(+) = dihydroxyacetone phosphate + NADH + H(+)</text>
        <dbReference type="Rhea" id="RHEA:11092"/>
        <dbReference type="ChEBI" id="CHEBI:15378"/>
        <dbReference type="ChEBI" id="CHEBI:57540"/>
        <dbReference type="ChEBI" id="CHEBI:57597"/>
        <dbReference type="ChEBI" id="CHEBI:57642"/>
        <dbReference type="ChEBI" id="CHEBI:57945"/>
        <dbReference type="EC" id="1.1.1.94"/>
    </reaction>
</comment>
<feature type="binding site" evidence="7">
    <location>
        <position position="282"/>
    </location>
    <ligand>
        <name>NADPH</name>
        <dbReference type="ChEBI" id="CHEBI:57783"/>
    </ligand>
</feature>
<dbReference type="PIRSF" id="PIRSF000114">
    <property type="entry name" value="Glycerol-3-P_dh"/>
    <property type="match status" value="1"/>
</dbReference>
<comment type="subcellular location">
    <subcellularLocation>
        <location evidence="7">Cytoplasm</location>
    </subcellularLocation>
</comment>
<comment type="catalytic activity">
    <reaction evidence="7 9">
        <text>sn-glycerol 3-phosphate + NADP(+) = dihydroxyacetone phosphate + NADPH + H(+)</text>
        <dbReference type="Rhea" id="RHEA:11096"/>
        <dbReference type="ChEBI" id="CHEBI:15378"/>
        <dbReference type="ChEBI" id="CHEBI:57597"/>
        <dbReference type="ChEBI" id="CHEBI:57642"/>
        <dbReference type="ChEBI" id="CHEBI:57783"/>
        <dbReference type="ChEBI" id="CHEBI:58349"/>
        <dbReference type="EC" id="1.1.1.94"/>
    </reaction>
</comment>
<dbReference type="EMBL" id="JAGFNY010000031">
    <property type="protein sequence ID" value="MBW7570811.1"/>
    <property type="molecule type" value="Genomic_DNA"/>
</dbReference>
<dbReference type="PANTHER" id="PTHR11728">
    <property type="entry name" value="GLYCEROL-3-PHOSPHATE DEHYDROGENASE"/>
    <property type="match status" value="1"/>
</dbReference>
<dbReference type="Proteomes" id="UP000731465">
    <property type="component" value="Unassembled WGS sequence"/>
</dbReference>
<gene>
    <name evidence="7 12" type="primary">gpsA</name>
    <name evidence="12" type="ORF">J5V48_07885</name>
</gene>
<comment type="caution">
    <text evidence="12">The sequence shown here is derived from an EMBL/GenBank/DDBJ whole genome shotgun (WGS) entry which is preliminary data.</text>
</comment>